<evidence type="ECO:0000256" key="1">
    <source>
        <dbReference type="SAM" id="MobiDB-lite"/>
    </source>
</evidence>
<name>A0A0W7VYC4_9HYPO</name>
<sequence>MSDADENDLFNIQVSDSEDDKVEKKSRRTGQTEDEFQAVKNTYRAKVENGNIQQTITLPLEPGANKQHVQEVLHAAEELYFFRRYQEVVDLVSRVLTPEGDKGGLDEETKQILSMYQSRCRQKMKQND</sequence>
<accession>A0A0W7VYC4</accession>
<evidence type="ECO:0000313" key="2">
    <source>
        <dbReference type="EMBL" id="PNP43266.1"/>
    </source>
</evidence>
<gene>
    <name evidence="2" type="ORF">TGAMA5MH_04723</name>
</gene>
<reference evidence="2 3" key="1">
    <citation type="submission" date="2017-02" db="EMBL/GenBank/DDBJ databases">
        <title>Genomes of Trichoderma spp. with biocontrol activity.</title>
        <authorList>
            <person name="Gardiner D."/>
            <person name="Kazan K."/>
            <person name="Vos C."/>
            <person name="Harvey P."/>
        </authorList>
    </citation>
    <scope>NUCLEOTIDE SEQUENCE [LARGE SCALE GENOMIC DNA]</scope>
    <source>
        <strain evidence="2 3">A5MH</strain>
    </source>
</reference>
<comment type="caution">
    <text evidence="2">The sequence shown here is derived from an EMBL/GenBank/DDBJ whole genome shotgun (WGS) entry which is preliminary data.</text>
</comment>
<proteinExistence type="predicted"/>
<dbReference type="EMBL" id="MTYH01000042">
    <property type="protein sequence ID" value="PNP43266.1"/>
    <property type="molecule type" value="Genomic_DNA"/>
</dbReference>
<organism evidence="2 3">
    <name type="scientific">Trichoderma gamsii</name>
    <dbReference type="NCBI Taxonomy" id="398673"/>
    <lineage>
        <taxon>Eukaryota</taxon>
        <taxon>Fungi</taxon>
        <taxon>Dikarya</taxon>
        <taxon>Ascomycota</taxon>
        <taxon>Pezizomycotina</taxon>
        <taxon>Sordariomycetes</taxon>
        <taxon>Hypocreomycetidae</taxon>
        <taxon>Hypocreales</taxon>
        <taxon>Hypocreaceae</taxon>
        <taxon>Trichoderma</taxon>
    </lineage>
</organism>
<dbReference type="AlphaFoldDB" id="A0A0W7VYC4"/>
<dbReference type="OrthoDB" id="3938544at2759"/>
<feature type="region of interest" description="Disordered" evidence="1">
    <location>
        <begin position="1"/>
        <end position="33"/>
    </location>
</feature>
<dbReference type="Proteomes" id="UP000236546">
    <property type="component" value="Unassembled WGS sequence"/>
</dbReference>
<evidence type="ECO:0000313" key="3">
    <source>
        <dbReference type="Proteomes" id="UP000236546"/>
    </source>
</evidence>
<protein>
    <submittedName>
        <fullName evidence="2">Uncharacterized protein</fullName>
    </submittedName>
</protein>